<feature type="repeat" description="TPR" evidence="3">
    <location>
        <begin position="475"/>
        <end position="508"/>
    </location>
</feature>
<keyword evidence="6" id="KW-1185">Reference proteome</keyword>
<dbReference type="Proteomes" id="UP001230156">
    <property type="component" value="Unassembled WGS sequence"/>
</dbReference>
<feature type="repeat" description="TPR" evidence="3">
    <location>
        <begin position="406"/>
        <end position="439"/>
    </location>
</feature>
<dbReference type="PANTHER" id="PTHR12558:SF13">
    <property type="entry name" value="CELL DIVISION CYCLE PROTEIN 27 HOMOLOG"/>
    <property type="match status" value="1"/>
</dbReference>
<comment type="caution">
    <text evidence="5">The sequence shown here is derived from an EMBL/GenBank/DDBJ whole genome shotgun (WGS) entry which is preliminary data.</text>
</comment>
<keyword evidence="2 3" id="KW-0802">TPR repeat</keyword>
<evidence type="ECO:0000256" key="4">
    <source>
        <dbReference type="SAM" id="MobiDB-lite"/>
    </source>
</evidence>
<dbReference type="PROSITE" id="PS50293">
    <property type="entry name" value="TPR_REGION"/>
    <property type="match status" value="1"/>
</dbReference>
<sequence length="568" mass="62228">MFALLPAALAACQAGQPAIADSTGPINAKQWSPAGLYLAGQHAVDTGDMKMAADLLPLALQSDPGNGALAQQALIALISDGRFDQAIALAKQTVETDPKAPLAAIMLAVDAVHRDKPARARELLTGMGEDAVGRIAQPLILAWLTLEELGLDPAEAAMKPVAAVDGLKPLVESHLAMMEEIAGKPADAEKRFAKLIDEDHVTSHVIEVYLDLLHRQGKDKEAEKVLAKFRGMSDEITGAMADKLAQKLKQPAPKQPLIDTPAKGVAEVLFDIGGLLRSDKLNGQSILFSRLALYLNPQLDIAKLLVGGLLQDGKHLESAIEAYRAIPADSPYHWSAQLAIADNLRDLERTDEALKQLQDLVASEPTRAEAAITLGDLYRKEKRFGDAAAAYTTAIERIGKPQQNDWAVFYFRGTAYERNKQWDKAEPDFLKALELSPDQPYVLNYLAYTWVEKREHLDKALPMLEKAVEARPEEGFIVDSLGWAYFQLGDYKKAVGYLERAVELQPDDPVLNDHLGDAYWRVGRKAEARFQWSRALNFKPEPDTVGQIESKIQNGMPAETGKPTQQDG</sequence>
<dbReference type="SMART" id="SM00028">
    <property type="entry name" value="TPR"/>
    <property type="match status" value="6"/>
</dbReference>
<gene>
    <name evidence="5" type="ORF">Q8A70_04550</name>
</gene>
<proteinExistence type="predicted"/>
<dbReference type="PROSITE" id="PS50005">
    <property type="entry name" value="TPR"/>
    <property type="match status" value="2"/>
</dbReference>
<dbReference type="Pfam" id="PF07719">
    <property type="entry name" value="TPR_2"/>
    <property type="match status" value="1"/>
</dbReference>
<accession>A0ABU0YGS2</accession>
<evidence type="ECO:0000313" key="6">
    <source>
        <dbReference type="Proteomes" id="UP001230156"/>
    </source>
</evidence>
<dbReference type="Pfam" id="PF13432">
    <property type="entry name" value="TPR_16"/>
    <property type="match status" value="2"/>
</dbReference>
<feature type="region of interest" description="Disordered" evidence="4">
    <location>
        <begin position="543"/>
        <end position="568"/>
    </location>
</feature>
<dbReference type="SUPFAM" id="SSF48452">
    <property type="entry name" value="TPR-like"/>
    <property type="match status" value="3"/>
</dbReference>
<dbReference type="PANTHER" id="PTHR12558">
    <property type="entry name" value="CELL DIVISION CYCLE 16,23,27"/>
    <property type="match status" value="1"/>
</dbReference>
<name>A0ABU0YGS2_9PROT</name>
<dbReference type="RefSeq" id="WP_379954334.1">
    <property type="nucleotide sequence ID" value="NZ_JAUYVI010000002.1"/>
</dbReference>
<dbReference type="Gene3D" id="1.25.40.10">
    <property type="entry name" value="Tetratricopeptide repeat domain"/>
    <property type="match status" value="2"/>
</dbReference>
<evidence type="ECO:0000313" key="5">
    <source>
        <dbReference type="EMBL" id="MDQ7246918.1"/>
    </source>
</evidence>
<dbReference type="Pfam" id="PF00515">
    <property type="entry name" value="TPR_1"/>
    <property type="match status" value="1"/>
</dbReference>
<protein>
    <submittedName>
        <fullName evidence="5">Tetratricopeptide repeat protein</fullName>
    </submittedName>
</protein>
<reference evidence="6" key="1">
    <citation type="submission" date="2023-08" db="EMBL/GenBank/DDBJ databases">
        <title>Rhodospirillaceae gen. nov., a novel taxon isolated from the Yangtze River Yuezi River estuary sludge.</title>
        <authorList>
            <person name="Ruan L."/>
        </authorList>
    </citation>
    <scope>NUCLEOTIDE SEQUENCE [LARGE SCALE GENOMIC DNA]</scope>
    <source>
        <strain evidence="6">R-7</strain>
    </source>
</reference>
<evidence type="ECO:0000256" key="2">
    <source>
        <dbReference type="ARBA" id="ARBA00022803"/>
    </source>
</evidence>
<dbReference type="EMBL" id="JAUYVI010000002">
    <property type="protein sequence ID" value="MDQ7246918.1"/>
    <property type="molecule type" value="Genomic_DNA"/>
</dbReference>
<dbReference type="InterPro" id="IPR011990">
    <property type="entry name" value="TPR-like_helical_dom_sf"/>
</dbReference>
<evidence type="ECO:0000256" key="1">
    <source>
        <dbReference type="ARBA" id="ARBA00022737"/>
    </source>
</evidence>
<keyword evidence="1" id="KW-0677">Repeat</keyword>
<organism evidence="5 6">
    <name type="scientific">Dongia sedimenti</name>
    <dbReference type="NCBI Taxonomy" id="3064282"/>
    <lineage>
        <taxon>Bacteria</taxon>
        <taxon>Pseudomonadati</taxon>
        <taxon>Pseudomonadota</taxon>
        <taxon>Alphaproteobacteria</taxon>
        <taxon>Rhodospirillales</taxon>
        <taxon>Dongiaceae</taxon>
        <taxon>Dongia</taxon>
    </lineage>
</organism>
<evidence type="ECO:0000256" key="3">
    <source>
        <dbReference type="PROSITE-ProRule" id="PRU00339"/>
    </source>
</evidence>
<dbReference type="InterPro" id="IPR013105">
    <property type="entry name" value="TPR_2"/>
</dbReference>
<dbReference type="InterPro" id="IPR019734">
    <property type="entry name" value="TPR_rpt"/>
</dbReference>